<reference evidence="1 2" key="1">
    <citation type="submission" date="2023-07" db="EMBL/GenBank/DDBJ databases">
        <title>Sorghum-associated microbial communities from plants grown in Nebraska, USA.</title>
        <authorList>
            <person name="Schachtman D."/>
        </authorList>
    </citation>
    <scope>NUCLEOTIDE SEQUENCE [LARGE SCALE GENOMIC DNA]</scope>
    <source>
        <strain evidence="1 2">BE313</strain>
    </source>
</reference>
<dbReference type="InterPro" id="IPR011990">
    <property type="entry name" value="TPR-like_helical_dom_sf"/>
</dbReference>
<name>A0ABU2CCS4_9BURK</name>
<dbReference type="EMBL" id="JAVDXT010000004">
    <property type="protein sequence ID" value="MDR7379139.1"/>
    <property type="molecule type" value="Genomic_DNA"/>
</dbReference>
<sequence length="257" mass="27990">MAQWTTFPHPGEYAFDAVSTAKSWERLHRGDSEPLPTDALLLEAWALFHNGEFEKAADAGLQIGCPGYTVANKAISIYATYLEPHEKTRLDLFMDVAERAEAQALADPQNANAWYWHAYALGRYSQGISVAKALARGLGGKVKDSLEKTIRLQPRHVGAHIALGAFHAEVIDKVGPLIGSMTYGVRKDVGLKLLQEALRLNPGSAIAMVEYANALVMLDGESRMAEATRLYEQAAAAAPLDAMEHLDADMARAELDS</sequence>
<gene>
    <name evidence="1" type="ORF">J2X19_003833</name>
</gene>
<protein>
    <submittedName>
        <fullName evidence="1">Tetratricopeptide (TPR) repeat protein</fullName>
    </submittedName>
</protein>
<evidence type="ECO:0000313" key="1">
    <source>
        <dbReference type="EMBL" id="MDR7379139.1"/>
    </source>
</evidence>
<dbReference type="Proteomes" id="UP001180487">
    <property type="component" value="Unassembled WGS sequence"/>
</dbReference>
<organism evidence="1 2">
    <name type="scientific">Rhodoferax ferrireducens</name>
    <dbReference type="NCBI Taxonomy" id="192843"/>
    <lineage>
        <taxon>Bacteria</taxon>
        <taxon>Pseudomonadati</taxon>
        <taxon>Pseudomonadota</taxon>
        <taxon>Betaproteobacteria</taxon>
        <taxon>Burkholderiales</taxon>
        <taxon>Comamonadaceae</taxon>
        <taxon>Rhodoferax</taxon>
    </lineage>
</organism>
<dbReference type="RefSeq" id="WP_310375565.1">
    <property type="nucleotide sequence ID" value="NZ_JAVDXT010000004.1"/>
</dbReference>
<keyword evidence="2" id="KW-1185">Reference proteome</keyword>
<dbReference type="Gene3D" id="1.25.40.10">
    <property type="entry name" value="Tetratricopeptide repeat domain"/>
    <property type="match status" value="1"/>
</dbReference>
<proteinExistence type="predicted"/>
<dbReference type="SUPFAM" id="SSF48452">
    <property type="entry name" value="TPR-like"/>
    <property type="match status" value="1"/>
</dbReference>
<comment type="caution">
    <text evidence="1">The sequence shown here is derived from an EMBL/GenBank/DDBJ whole genome shotgun (WGS) entry which is preliminary data.</text>
</comment>
<accession>A0ABU2CCS4</accession>
<evidence type="ECO:0000313" key="2">
    <source>
        <dbReference type="Proteomes" id="UP001180487"/>
    </source>
</evidence>